<comment type="caution">
    <text evidence="2">The sequence shown here is derived from an EMBL/GenBank/DDBJ whole genome shotgun (WGS) entry which is preliminary data.</text>
</comment>
<dbReference type="Proteomes" id="UP001412067">
    <property type="component" value="Unassembled WGS sequence"/>
</dbReference>
<accession>A0ABR2MG82</accession>
<proteinExistence type="predicted"/>
<name>A0ABR2MG82_9ASPA</name>
<sequence>MDAFEVFVGGGLHPCAMQTRCNRLPSTRLERKTAGIRSIQLEMVHPQQAPDVARSAGHQEGDEGASPANRRRRPFLADGKLG</sequence>
<feature type="region of interest" description="Disordered" evidence="1">
    <location>
        <begin position="46"/>
        <end position="82"/>
    </location>
</feature>
<protein>
    <submittedName>
        <fullName evidence="2">Uncharacterized protein</fullName>
    </submittedName>
</protein>
<evidence type="ECO:0000313" key="3">
    <source>
        <dbReference type="Proteomes" id="UP001412067"/>
    </source>
</evidence>
<keyword evidence="3" id="KW-1185">Reference proteome</keyword>
<gene>
    <name evidence="2" type="ORF">KSP40_PGU003243</name>
</gene>
<organism evidence="2 3">
    <name type="scientific">Platanthera guangdongensis</name>
    <dbReference type="NCBI Taxonomy" id="2320717"/>
    <lineage>
        <taxon>Eukaryota</taxon>
        <taxon>Viridiplantae</taxon>
        <taxon>Streptophyta</taxon>
        <taxon>Embryophyta</taxon>
        <taxon>Tracheophyta</taxon>
        <taxon>Spermatophyta</taxon>
        <taxon>Magnoliopsida</taxon>
        <taxon>Liliopsida</taxon>
        <taxon>Asparagales</taxon>
        <taxon>Orchidaceae</taxon>
        <taxon>Orchidoideae</taxon>
        <taxon>Orchideae</taxon>
        <taxon>Orchidinae</taxon>
        <taxon>Platanthera</taxon>
    </lineage>
</organism>
<evidence type="ECO:0000313" key="2">
    <source>
        <dbReference type="EMBL" id="KAK8963179.1"/>
    </source>
</evidence>
<reference evidence="2 3" key="1">
    <citation type="journal article" date="2022" name="Nat. Plants">
        <title>Genomes of leafy and leafless Platanthera orchids illuminate the evolution of mycoheterotrophy.</title>
        <authorList>
            <person name="Li M.H."/>
            <person name="Liu K.W."/>
            <person name="Li Z."/>
            <person name="Lu H.C."/>
            <person name="Ye Q.L."/>
            <person name="Zhang D."/>
            <person name="Wang J.Y."/>
            <person name="Li Y.F."/>
            <person name="Zhong Z.M."/>
            <person name="Liu X."/>
            <person name="Yu X."/>
            <person name="Liu D.K."/>
            <person name="Tu X.D."/>
            <person name="Liu B."/>
            <person name="Hao Y."/>
            <person name="Liao X.Y."/>
            <person name="Jiang Y.T."/>
            <person name="Sun W.H."/>
            <person name="Chen J."/>
            <person name="Chen Y.Q."/>
            <person name="Ai Y."/>
            <person name="Zhai J.W."/>
            <person name="Wu S.S."/>
            <person name="Zhou Z."/>
            <person name="Hsiao Y.Y."/>
            <person name="Wu W.L."/>
            <person name="Chen Y.Y."/>
            <person name="Lin Y.F."/>
            <person name="Hsu J.L."/>
            <person name="Li C.Y."/>
            <person name="Wang Z.W."/>
            <person name="Zhao X."/>
            <person name="Zhong W.Y."/>
            <person name="Ma X.K."/>
            <person name="Ma L."/>
            <person name="Huang J."/>
            <person name="Chen G.Z."/>
            <person name="Huang M.Z."/>
            <person name="Huang L."/>
            <person name="Peng D.H."/>
            <person name="Luo Y.B."/>
            <person name="Zou S.Q."/>
            <person name="Chen S.P."/>
            <person name="Lan S."/>
            <person name="Tsai W.C."/>
            <person name="Van de Peer Y."/>
            <person name="Liu Z.J."/>
        </authorList>
    </citation>
    <scope>NUCLEOTIDE SEQUENCE [LARGE SCALE GENOMIC DNA]</scope>
    <source>
        <strain evidence="2">Lor288</strain>
    </source>
</reference>
<dbReference type="EMBL" id="JBBWWR010000007">
    <property type="protein sequence ID" value="KAK8963179.1"/>
    <property type="molecule type" value="Genomic_DNA"/>
</dbReference>
<evidence type="ECO:0000256" key="1">
    <source>
        <dbReference type="SAM" id="MobiDB-lite"/>
    </source>
</evidence>